<dbReference type="EMBL" id="JAENIL010000033">
    <property type="protein sequence ID" value="MBK1878676.1"/>
    <property type="molecule type" value="Genomic_DNA"/>
</dbReference>
<keyword evidence="6 8" id="KW-1133">Transmembrane helix</keyword>
<dbReference type="PANTHER" id="PTHR30472">
    <property type="entry name" value="FERRIC ENTEROBACTIN TRANSPORT SYSTEM PERMEASE PROTEIN"/>
    <property type="match status" value="1"/>
</dbReference>
<gene>
    <name evidence="9" type="ORF">JIN87_17480</name>
</gene>
<dbReference type="RefSeq" id="WP_200356887.1">
    <property type="nucleotide sequence ID" value="NZ_JAENIL010000033.1"/>
</dbReference>
<dbReference type="InterPro" id="IPR000522">
    <property type="entry name" value="ABC_transptr_permease_BtuC"/>
</dbReference>
<comment type="similarity">
    <text evidence="2">Belongs to the binding-protein-dependent transport system permease family. FecCD subfamily.</text>
</comment>
<dbReference type="Pfam" id="PF01032">
    <property type="entry name" value="FecCD"/>
    <property type="match status" value="1"/>
</dbReference>
<keyword evidence="5 8" id="KW-0812">Transmembrane</keyword>
<dbReference type="InterPro" id="IPR037294">
    <property type="entry name" value="ABC_BtuC-like"/>
</dbReference>
<dbReference type="GO" id="GO:0033214">
    <property type="term" value="P:siderophore-iron import into cell"/>
    <property type="evidence" value="ECO:0007669"/>
    <property type="project" value="TreeGrafter"/>
</dbReference>
<protein>
    <submittedName>
        <fullName evidence="9">Iron ABC transporter permease</fullName>
    </submittedName>
</protein>
<dbReference type="PANTHER" id="PTHR30472:SF41">
    <property type="entry name" value="TRANSPORT SYSTEM PERMEASE PROTEIN"/>
    <property type="match status" value="1"/>
</dbReference>
<evidence type="ECO:0000256" key="4">
    <source>
        <dbReference type="ARBA" id="ARBA00022475"/>
    </source>
</evidence>
<dbReference type="Gene3D" id="1.10.3470.10">
    <property type="entry name" value="ABC transporter involved in vitamin B12 uptake, BtuC"/>
    <property type="match status" value="1"/>
</dbReference>
<evidence type="ECO:0000256" key="2">
    <source>
        <dbReference type="ARBA" id="ARBA00007935"/>
    </source>
</evidence>
<organism evidence="9 10">
    <name type="scientific">Pelagicoccus mobilis</name>
    <dbReference type="NCBI Taxonomy" id="415221"/>
    <lineage>
        <taxon>Bacteria</taxon>
        <taxon>Pseudomonadati</taxon>
        <taxon>Verrucomicrobiota</taxon>
        <taxon>Opitutia</taxon>
        <taxon>Puniceicoccales</taxon>
        <taxon>Pelagicoccaceae</taxon>
        <taxon>Pelagicoccus</taxon>
    </lineage>
</organism>
<evidence type="ECO:0000256" key="1">
    <source>
        <dbReference type="ARBA" id="ARBA00004651"/>
    </source>
</evidence>
<comment type="caution">
    <text evidence="9">The sequence shown here is derived from an EMBL/GenBank/DDBJ whole genome shotgun (WGS) entry which is preliminary data.</text>
</comment>
<evidence type="ECO:0000313" key="10">
    <source>
        <dbReference type="Proteomes" id="UP000617628"/>
    </source>
</evidence>
<dbReference type="GO" id="GO:0005886">
    <property type="term" value="C:plasma membrane"/>
    <property type="evidence" value="ECO:0007669"/>
    <property type="project" value="UniProtKB-SubCell"/>
</dbReference>
<comment type="subcellular location">
    <subcellularLocation>
        <location evidence="1">Cell membrane</location>
        <topology evidence="1">Multi-pass membrane protein</topology>
    </subcellularLocation>
</comment>
<feature type="transmembrane region" description="Helical" evidence="8">
    <location>
        <begin position="96"/>
        <end position="120"/>
    </location>
</feature>
<keyword evidence="7 8" id="KW-0472">Membrane</keyword>
<dbReference type="Proteomes" id="UP000617628">
    <property type="component" value="Unassembled WGS sequence"/>
</dbReference>
<evidence type="ECO:0000256" key="8">
    <source>
        <dbReference type="SAM" id="Phobius"/>
    </source>
</evidence>
<name>A0A934VMB8_9BACT</name>
<evidence type="ECO:0000256" key="6">
    <source>
        <dbReference type="ARBA" id="ARBA00022989"/>
    </source>
</evidence>
<sequence>MTQPASSSRSVLLFALLGAGVLALLLANICLGSATISLADVWGAFFGDSSDESVMRQIVLDFRLPRALTALLAGSALAVAGLLMQTIFRNPLADPFVLGVNSGASLGVAIVLLVLAPAGVTLTQGLELSGHLLTVIAATGGAAVVLAIVLSFAQRVDVMSLLILGLMLSYAVGAVVSILMFYSMAERIQSFFAWSYGTFGNVAWSHMRVFGTCIVSGAVASLFLCKPLDAMLMGERFAESLGTNVKAVRIFALGLASLMAGTVTGFCGPIGFLGIAAPHLCRYLFKTAQHRVLIPASLLGGAAIALAADLVAKAPGFDGALPLNAVTALVGAPVIIAALIRQRNLRKAFG</sequence>
<evidence type="ECO:0000313" key="9">
    <source>
        <dbReference type="EMBL" id="MBK1878676.1"/>
    </source>
</evidence>
<evidence type="ECO:0000256" key="5">
    <source>
        <dbReference type="ARBA" id="ARBA00022692"/>
    </source>
</evidence>
<feature type="transmembrane region" description="Helical" evidence="8">
    <location>
        <begin position="63"/>
        <end position="84"/>
    </location>
</feature>
<keyword evidence="3" id="KW-0813">Transport</keyword>
<proteinExistence type="inferred from homology"/>
<keyword evidence="10" id="KW-1185">Reference proteome</keyword>
<dbReference type="AlphaFoldDB" id="A0A934VMB8"/>
<accession>A0A934VMB8</accession>
<dbReference type="CDD" id="cd06550">
    <property type="entry name" value="TM_ABC_iron-siderophores_like"/>
    <property type="match status" value="1"/>
</dbReference>
<feature type="transmembrane region" description="Helical" evidence="8">
    <location>
        <begin position="160"/>
        <end position="185"/>
    </location>
</feature>
<feature type="transmembrane region" description="Helical" evidence="8">
    <location>
        <begin position="320"/>
        <end position="340"/>
    </location>
</feature>
<evidence type="ECO:0000256" key="3">
    <source>
        <dbReference type="ARBA" id="ARBA00022448"/>
    </source>
</evidence>
<feature type="transmembrane region" description="Helical" evidence="8">
    <location>
        <begin position="205"/>
        <end position="225"/>
    </location>
</feature>
<dbReference type="GO" id="GO:0022857">
    <property type="term" value="F:transmembrane transporter activity"/>
    <property type="evidence" value="ECO:0007669"/>
    <property type="project" value="InterPro"/>
</dbReference>
<reference evidence="9" key="1">
    <citation type="submission" date="2021-01" db="EMBL/GenBank/DDBJ databases">
        <title>Modified the classification status of verrucomicrobia.</title>
        <authorList>
            <person name="Feng X."/>
        </authorList>
    </citation>
    <scope>NUCLEOTIDE SEQUENCE</scope>
    <source>
        <strain evidence="9">KCTC 13126</strain>
    </source>
</reference>
<dbReference type="SUPFAM" id="SSF81345">
    <property type="entry name" value="ABC transporter involved in vitamin B12 uptake, BtuC"/>
    <property type="match status" value="1"/>
</dbReference>
<keyword evidence="4" id="KW-1003">Cell membrane</keyword>
<evidence type="ECO:0000256" key="7">
    <source>
        <dbReference type="ARBA" id="ARBA00023136"/>
    </source>
</evidence>
<feature type="transmembrane region" description="Helical" evidence="8">
    <location>
        <begin position="132"/>
        <end position="153"/>
    </location>
</feature>